<dbReference type="PANTHER" id="PTHR30160">
    <property type="entry name" value="TETRAACYLDISACCHARIDE 4'-KINASE-RELATED"/>
    <property type="match status" value="1"/>
</dbReference>
<keyword evidence="4" id="KW-1185">Reference proteome</keyword>
<gene>
    <name evidence="3" type="primary">waaQ</name>
    <name evidence="3" type="ordered locus">BMULJ_02299</name>
</gene>
<keyword evidence="1" id="KW-0328">Glycosyltransferase</keyword>
<dbReference type="STRING" id="395019.BMULJ_02299"/>
<dbReference type="AlphaFoldDB" id="A0A0H3KGG3"/>
<dbReference type="GO" id="GO:0005829">
    <property type="term" value="C:cytosol"/>
    <property type="evidence" value="ECO:0007669"/>
    <property type="project" value="TreeGrafter"/>
</dbReference>
<dbReference type="KEGG" id="bmu:Bmul_0965"/>
<evidence type="ECO:0000256" key="1">
    <source>
        <dbReference type="ARBA" id="ARBA00022676"/>
    </source>
</evidence>
<organism evidence="3 4">
    <name type="scientific">Burkholderia multivorans (strain ATCC 17616 / 249)</name>
    <dbReference type="NCBI Taxonomy" id="395019"/>
    <lineage>
        <taxon>Bacteria</taxon>
        <taxon>Pseudomonadati</taxon>
        <taxon>Pseudomonadota</taxon>
        <taxon>Betaproteobacteria</taxon>
        <taxon>Burkholderiales</taxon>
        <taxon>Burkholderiaceae</taxon>
        <taxon>Burkholderia</taxon>
        <taxon>Burkholderia cepacia complex</taxon>
    </lineage>
</organism>
<keyword evidence="2" id="KW-0808">Transferase</keyword>
<dbReference type="Proteomes" id="UP000008815">
    <property type="component" value="Chromosome 1"/>
</dbReference>
<evidence type="ECO:0000256" key="2">
    <source>
        <dbReference type="ARBA" id="ARBA00022679"/>
    </source>
</evidence>
<dbReference type="GO" id="GO:0009244">
    <property type="term" value="P:lipopolysaccharide core region biosynthetic process"/>
    <property type="evidence" value="ECO:0007669"/>
    <property type="project" value="TreeGrafter"/>
</dbReference>
<dbReference type="eggNOG" id="COG0859">
    <property type="taxonomic scope" value="Bacteria"/>
</dbReference>
<dbReference type="PANTHER" id="PTHR30160:SF1">
    <property type="entry name" value="LIPOPOLYSACCHARIDE 1,2-N-ACETYLGLUCOSAMINETRANSFERASE-RELATED"/>
    <property type="match status" value="1"/>
</dbReference>
<dbReference type="InterPro" id="IPR051199">
    <property type="entry name" value="LPS_LOS_Heptosyltrfase"/>
</dbReference>
<dbReference type="GO" id="GO:0008713">
    <property type="term" value="F:ADP-heptose-lipopolysaccharide heptosyltransferase activity"/>
    <property type="evidence" value="ECO:0007669"/>
    <property type="project" value="TreeGrafter"/>
</dbReference>
<reference evidence="3 4" key="1">
    <citation type="submission" date="2007-04" db="EMBL/GenBank/DDBJ databases">
        <title>Complete genome sequence of Burkholderia multivorans ATCC 17616.</title>
        <authorList>
            <person name="Ohtsubo Y."/>
            <person name="Yamashita A."/>
            <person name="Kurokawa K."/>
            <person name="Takami H."/>
            <person name="Yuhara S."/>
            <person name="Nishiyama E."/>
            <person name="Endo R."/>
            <person name="Miyazaki R."/>
            <person name="Ono A."/>
            <person name="Yano K."/>
            <person name="Ito M."/>
            <person name="Sota M."/>
            <person name="Yuji N."/>
            <person name="Hattori M."/>
            <person name="Tsuda M."/>
        </authorList>
    </citation>
    <scope>NUCLEOTIDE SEQUENCE [LARGE SCALE GENOMIC DNA]</scope>
    <source>
        <strain evidence="4">ATCC 17616 / 249</strain>
    </source>
</reference>
<sequence>MDEVLDLFPPHRPPRTILVVCTRRIGDVLLTTPLVRSLKARWPQAQIDMLVFRGTGGVLENNPDVRRVISVAQRTGIGERFADAARIWRRYDLACAAISSDRARFYCWFAGRKRIGLLAPGRATWFNRRMLDRHVIDDSDLHTVNSGLLLARSLGITPLADVVPPAVERDAEGLARFEQHFDGAGELQGRPYVVLHPYPMYAYKLWSLDGWVELATWLQAQGFAIALSGGPAPAERSYAEQIAARLPGVVLNRVGQLSLAESAEMIRRARLYVGPDTSATHIAAATGTPTLALFGPSDPVRWGPWPHGWAASVNPWQRKGTVRHGNVYLLQGEGSCVPCLNEGCERRVESLSECLTTLGAARVIRAASELLDLPVSDAVPRVDAIARENKHV</sequence>
<name>A0A0H3KGG3_BURM1</name>
<dbReference type="HOGENOM" id="CLU_038371_3_3_4"/>
<dbReference type="Gene3D" id="3.40.50.2000">
    <property type="entry name" value="Glycogen Phosphorylase B"/>
    <property type="match status" value="2"/>
</dbReference>
<dbReference type="InterPro" id="IPR002201">
    <property type="entry name" value="Glyco_trans_9"/>
</dbReference>
<evidence type="ECO:0000313" key="3">
    <source>
        <dbReference type="EMBL" id="BAG44194.1"/>
    </source>
</evidence>
<evidence type="ECO:0000313" key="4">
    <source>
        <dbReference type="Proteomes" id="UP000008815"/>
    </source>
</evidence>
<dbReference type="Pfam" id="PF01075">
    <property type="entry name" value="Glyco_transf_9"/>
    <property type="match status" value="1"/>
</dbReference>
<dbReference type="EMBL" id="AP009385">
    <property type="protein sequence ID" value="BAG44194.1"/>
    <property type="molecule type" value="Genomic_DNA"/>
</dbReference>
<proteinExistence type="predicted"/>
<dbReference type="CDD" id="cd03789">
    <property type="entry name" value="GT9_LPS_heptosyltransferase"/>
    <property type="match status" value="1"/>
</dbReference>
<dbReference type="KEGG" id="bmj:BMULJ_02299"/>
<dbReference type="RefSeq" id="WP_012212972.1">
    <property type="nucleotide sequence ID" value="NC_010084.1"/>
</dbReference>
<protein>
    <submittedName>
        <fullName evidence="3">Heptosyltransferase III</fullName>
    </submittedName>
</protein>
<accession>A0A0H3KGG3</accession>
<dbReference type="SUPFAM" id="SSF53756">
    <property type="entry name" value="UDP-Glycosyltransferase/glycogen phosphorylase"/>
    <property type="match status" value="1"/>
</dbReference>